<dbReference type="eggNOG" id="KOG2597">
    <property type="taxonomic scope" value="Eukaryota"/>
</dbReference>
<feature type="non-terminal residue" evidence="6">
    <location>
        <position position="320"/>
    </location>
</feature>
<feature type="domain" description="Cytosol aminopeptidase" evidence="5">
    <location>
        <begin position="1"/>
        <end position="320"/>
    </location>
</feature>
<dbReference type="GO" id="GO:0006508">
    <property type="term" value="P:proteolysis"/>
    <property type="evidence" value="ECO:0007669"/>
    <property type="project" value="UniProtKB-KW"/>
</dbReference>
<keyword evidence="7" id="KW-1185">Reference proteome</keyword>
<dbReference type="InterPro" id="IPR011356">
    <property type="entry name" value="Leucine_aapep/pepB"/>
</dbReference>
<dbReference type="KEGG" id="aaf:AURANDRAFT_11187"/>
<dbReference type="InterPro" id="IPR000819">
    <property type="entry name" value="Peptidase_M17_C"/>
</dbReference>
<dbReference type="GO" id="GO:0030145">
    <property type="term" value="F:manganese ion binding"/>
    <property type="evidence" value="ECO:0007669"/>
    <property type="project" value="InterPro"/>
</dbReference>
<dbReference type="PANTHER" id="PTHR11963:SF48">
    <property type="entry name" value="DIPEPTIDASE B, ISOFORM A"/>
    <property type="match status" value="1"/>
</dbReference>
<dbReference type="Proteomes" id="UP000002729">
    <property type="component" value="Unassembled WGS sequence"/>
</dbReference>
<dbReference type="InParanoid" id="F0YC00"/>
<proteinExistence type="inferred from homology"/>
<dbReference type="GeneID" id="20218044"/>
<feature type="non-terminal residue" evidence="6">
    <location>
        <position position="1"/>
    </location>
</feature>
<keyword evidence="3" id="KW-0645">Protease</keyword>
<evidence type="ECO:0000259" key="5">
    <source>
        <dbReference type="Pfam" id="PF00883"/>
    </source>
</evidence>
<evidence type="ECO:0000256" key="3">
    <source>
        <dbReference type="ARBA" id="ARBA00022670"/>
    </source>
</evidence>
<name>F0YC00_AURAN</name>
<reference evidence="6 7" key="1">
    <citation type="journal article" date="2011" name="Proc. Natl. Acad. Sci. U.S.A.">
        <title>Niche of harmful alga Aureococcus anophagefferens revealed through ecogenomics.</title>
        <authorList>
            <person name="Gobler C.J."/>
            <person name="Berry D.L."/>
            <person name="Dyhrman S.T."/>
            <person name="Wilhelm S.W."/>
            <person name="Salamov A."/>
            <person name="Lobanov A.V."/>
            <person name="Zhang Y."/>
            <person name="Collier J.L."/>
            <person name="Wurch L.L."/>
            <person name="Kustka A.B."/>
            <person name="Dill B.D."/>
            <person name="Shah M."/>
            <person name="VerBerkmoes N.C."/>
            <person name="Kuo A."/>
            <person name="Terry A."/>
            <person name="Pangilinan J."/>
            <person name="Lindquist E.A."/>
            <person name="Lucas S."/>
            <person name="Paulsen I.T."/>
            <person name="Hattenrath-Lehmann T.K."/>
            <person name="Talmage S.C."/>
            <person name="Walker E.A."/>
            <person name="Koch F."/>
            <person name="Burson A.M."/>
            <person name="Marcoval M.A."/>
            <person name="Tang Y.Z."/>
            <person name="Lecleir G.R."/>
            <person name="Coyne K.J."/>
            <person name="Berg G.M."/>
            <person name="Bertrand E.M."/>
            <person name="Saito M.A."/>
            <person name="Gladyshev V.N."/>
            <person name="Grigoriev I.V."/>
        </authorList>
    </citation>
    <scope>NUCLEOTIDE SEQUENCE [LARGE SCALE GENOMIC DNA]</scope>
    <source>
        <strain evidence="7">CCMP 1984</strain>
    </source>
</reference>
<dbReference type="RefSeq" id="XP_009037852.1">
    <property type="nucleotide sequence ID" value="XM_009039604.1"/>
</dbReference>
<gene>
    <name evidence="6" type="ORF">AURANDRAFT_11187</name>
</gene>
<keyword evidence="2" id="KW-0031">Aminopeptidase</keyword>
<evidence type="ECO:0000256" key="2">
    <source>
        <dbReference type="ARBA" id="ARBA00022438"/>
    </source>
</evidence>
<dbReference type="PANTHER" id="PTHR11963">
    <property type="entry name" value="LEUCINE AMINOPEPTIDASE-RELATED"/>
    <property type="match status" value="1"/>
</dbReference>
<accession>F0YC00</accession>
<dbReference type="GO" id="GO:0070006">
    <property type="term" value="F:metalloaminopeptidase activity"/>
    <property type="evidence" value="ECO:0007669"/>
    <property type="project" value="InterPro"/>
</dbReference>
<evidence type="ECO:0000256" key="4">
    <source>
        <dbReference type="ARBA" id="ARBA00022801"/>
    </source>
</evidence>
<dbReference type="PRINTS" id="PR00481">
    <property type="entry name" value="LAMNOPPTDASE"/>
</dbReference>
<evidence type="ECO:0000313" key="6">
    <source>
        <dbReference type="EMBL" id="EGB07216.1"/>
    </source>
</evidence>
<dbReference type="AlphaFoldDB" id="F0YC00"/>
<protein>
    <recommendedName>
        <fullName evidence="5">Cytosol aminopeptidase domain-containing protein</fullName>
    </recommendedName>
</protein>
<comment type="similarity">
    <text evidence="1">Belongs to the peptidase M17 family.</text>
</comment>
<evidence type="ECO:0000256" key="1">
    <source>
        <dbReference type="ARBA" id="ARBA00009528"/>
    </source>
</evidence>
<dbReference type="OrthoDB" id="412814at2759"/>
<keyword evidence="4" id="KW-0378">Hydrolase</keyword>
<dbReference type="SUPFAM" id="SSF53187">
    <property type="entry name" value="Zn-dependent exopeptidases"/>
    <property type="match status" value="1"/>
</dbReference>
<sequence length="320" mass="32746">LARYLAALPPNVLTPGAFREALRRVAEAEGFAYDELDVDGLEAAGCGAFLSVVRGSPRRDAALVRLSKGPASARPLVLVGKGVTFDTGGYNVKGASGMKGMKGDMAGAAAAVGAAVALSRLGVGGEASPLPLEVWLCVADNLISPDAFYPDEVVTACDGTTVEIVHTDAEGRMVLADALALASRKVEGEFAGATKPALLVDLATLTGSAIGAVSKNYGAAFTNDATPATNAALVAAGAASGERLWPMPPLDAHFRRELESDVADTLQCLESGQADHIYAASFLERFVADDVPWIHLDLAAASTSKGLAHVRTGPATGFGV</sequence>
<evidence type="ECO:0000313" key="7">
    <source>
        <dbReference type="Proteomes" id="UP000002729"/>
    </source>
</evidence>
<dbReference type="EMBL" id="GL833131">
    <property type="protein sequence ID" value="EGB07216.1"/>
    <property type="molecule type" value="Genomic_DNA"/>
</dbReference>
<dbReference type="GO" id="GO:0005737">
    <property type="term" value="C:cytoplasm"/>
    <property type="evidence" value="ECO:0007669"/>
    <property type="project" value="InterPro"/>
</dbReference>
<dbReference type="Gene3D" id="3.40.630.10">
    <property type="entry name" value="Zn peptidases"/>
    <property type="match status" value="1"/>
</dbReference>
<organism evidence="7">
    <name type="scientific">Aureococcus anophagefferens</name>
    <name type="common">Harmful bloom alga</name>
    <dbReference type="NCBI Taxonomy" id="44056"/>
    <lineage>
        <taxon>Eukaryota</taxon>
        <taxon>Sar</taxon>
        <taxon>Stramenopiles</taxon>
        <taxon>Ochrophyta</taxon>
        <taxon>Pelagophyceae</taxon>
        <taxon>Pelagomonadales</taxon>
        <taxon>Pelagomonadaceae</taxon>
        <taxon>Aureococcus</taxon>
    </lineage>
</organism>
<dbReference type="Pfam" id="PF00883">
    <property type="entry name" value="Peptidase_M17"/>
    <property type="match status" value="1"/>
</dbReference>